<organism evidence="2 3">
    <name type="scientific">Crepidotus variabilis</name>
    <dbReference type="NCBI Taxonomy" id="179855"/>
    <lineage>
        <taxon>Eukaryota</taxon>
        <taxon>Fungi</taxon>
        <taxon>Dikarya</taxon>
        <taxon>Basidiomycota</taxon>
        <taxon>Agaricomycotina</taxon>
        <taxon>Agaricomycetes</taxon>
        <taxon>Agaricomycetidae</taxon>
        <taxon>Agaricales</taxon>
        <taxon>Agaricineae</taxon>
        <taxon>Crepidotaceae</taxon>
        <taxon>Crepidotus</taxon>
    </lineage>
</organism>
<comment type="caution">
    <text evidence="2">The sequence shown here is derived from an EMBL/GenBank/DDBJ whole genome shotgun (WGS) entry which is preliminary data.</text>
</comment>
<protein>
    <submittedName>
        <fullName evidence="2">Uncharacterized protein</fullName>
    </submittedName>
</protein>
<accession>A0A9P6JRQ3</accession>
<feature type="compositionally biased region" description="Low complexity" evidence="1">
    <location>
        <begin position="135"/>
        <end position="178"/>
    </location>
</feature>
<sequence>MKSTASTSDQPSTSQRPGTASRLMLTVKRTLSSTSTPKKRPVEHQNSGMLSTKAESSSPAPLHQFRDPDPSTSRPTVEQIAMGLHLSRTPHLRPTLASSPYAFPQRNAAASLGSRPYEHQHYRSQPQILPPPPSRSSMKKPSTGTTATSSSSSPMISPPFSIASGSTTTVTSVTPSSGAHSSKSARAGMNIGEGLKSRMARLLPLPHGRSSSAPTSLRTSPNGSPRSSVHHHAQQPKKAVRFNDNTEEGVGRD</sequence>
<feature type="compositionally biased region" description="Polar residues" evidence="1">
    <location>
        <begin position="1"/>
        <end position="18"/>
    </location>
</feature>
<feature type="compositionally biased region" description="Polar residues" evidence="1">
    <location>
        <begin position="44"/>
        <end position="59"/>
    </location>
</feature>
<evidence type="ECO:0000313" key="2">
    <source>
        <dbReference type="EMBL" id="KAF9530491.1"/>
    </source>
</evidence>
<dbReference type="AlphaFoldDB" id="A0A9P6JRQ3"/>
<feature type="region of interest" description="Disordered" evidence="1">
    <location>
        <begin position="1"/>
        <end position="253"/>
    </location>
</feature>
<gene>
    <name evidence="2" type="ORF">CPB83DRAFT_892767</name>
</gene>
<dbReference type="OrthoDB" id="3265692at2759"/>
<evidence type="ECO:0000256" key="1">
    <source>
        <dbReference type="SAM" id="MobiDB-lite"/>
    </source>
</evidence>
<feature type="compositionally biased region" description="Basic residues" evidence="1">
    <location>
        <begin position="228"/>
        <end position="240"/>
    </location>
</feature>
<feature type="compositionally biased region" description="Polar residues" evidence="1">
    <location>
        <begin position="209"/>
        <end position="227"/>
    </location>
</feature>
<keyword evidence="3" id="KW-1185">Reference proteome</keyword>
<dbReference type="EMBL" id="MU157840">
    <property type="protein sequence ID" value="KAF9530491.1"/>
    <property type="molecule type" value="Genomic_DNA"/>
</dbReference>
<reference evidence="2" key="1">
    <citation type="submission" date="2020-11" db="EMBL/GenBank/DDBJ databases">
        <authorList>
            <consortium name="DOE Joint Genome Institute"/>
            <person name="Ahrendt S."/>
            <person name="Riley R."/>
            <person name="Andreopoulos W."/>
            <person name="Labutti K."/>
            <person name="Pangilinan J."/>
            <person name="Ruiz-Duenas F.J."/>
            <person name="Barrasa J.M."/>
            <person name="Sanchez-Garcia M."/>
            <person name="Camarero S."/>
            <person name="Miyauchi S."/>
            <person name="Serrano A."/>
            <person name="Linde D."/>
            <person name="Babiker R."/>
            <person name="Drula E."/>
            <person name="Ayuso-Fernandez I."/>
            <person name="Pacheco R."/>
            <person name="Padilla G."/>
            <person name="Ferreira P."/>
            <person name="Barriuso J."/>
            <person name="Kellner H."/>
            <person name="Castanera R."/>
            <person name="Alfaro M."/>
            <person name="Ramirez L."/>
            <person name="Pisabarro A.G."/>
            <person name="Kuo A."/>
            <person name="Tritt A."/>
            <person name="Lipzen A."/>
            <person name="He G."/>
            <person name="Yan M."/>
            <person name="Ng V."/>
            <person name="Cullen D."/>
            <person name="Martin F."/>
            <person name="Rosso M.-N."/>
            <person name="Henrissat B."/>
            <person name="Hibbett D."/>
            <person name="Martinez A.T."/>
            <person name="Grigoriev I.V."/>
        </authorList>
    </citation>
    <scope>NUCLEOTIDE SEQUENCE</scope>
    <source>
        <strain evidence="2">CBS 506.95</strain>
    </source>
</reference>
<proteinExistence type="predicted"/>
<name>A0A9P6JRQ3_9AGAR</name>
<evidence type="ECO:0000313" key="3">
    <source>
        <dbReference type="Proteomes" id="UP000807306"/>
    </source>
</evidence>
<dbReference type="Proteomes" id="UP000807306">
    <property type="component" value="Unassembled WGS sequence"/>
</dbReference>